<keyword evidence="3" id="KW-1185">Reference proteome</keyword>
<gene>
    <name evidence="2" type="ORF">ILEXP_LOCUS31720</name>
</gene>
<sequence length="162" mass="18227">MIPFRKAYTTACRKPVSNTEATIDVPYDKGKYLKIAYDGLKEPVTQFLKNSSPDWVFYDFAPYWLGSVAVELNISSTFFSIFAAAFLAFIGPVPVLNGTKDARTKPDDFTVPSKWVPFETTVTFRLFEIMRIFDSATGDEDNIADLYHFGGTIEGCEELFAL</sequence>
<dbReference type="PANTHER" id="PTHR48045">
    <property type="entry name" value="UDP-GLYCOSYLTRANSFERASE 72B1"/>
    <property type="match status" value="1"/>
</dbReference>
<dbReference type="Proteomes" id="UP001642360">
    <property type="component" value="Unassembled WGS sequence"/>
</dbReference>
<evidence type="ECO:0000256" key="1">
    <source>
        <dbReference type="SAM" id="Phobius"/>
    </source>
</evidence>
<keyword evidence="1" id="KW-0812">Transmembrane</keyword>
<dbReference type="SUPFAM" id="SSF53756">
    <property type="entry name" value="UDP-Glycosyltransferase/glycogen phosphorylase"/>
    <property type="match status" value="1"/>
</dbReference>
<accession>A0ABC8T0S7</accession>
<protein>
    <submittedName>
        <fullName evidence="2">Uncharacterized protein</fullName>
    </submittedName>
</protein>
<comment type="caution">
    <text evidence="2">The sequence shown here is derived from an EMBL/GenBank/DDBJ whole genome shotgun (WGS) entry which is preliminary data.</text>
</comment>
<dbReference type="EMBL" id="CAUOFW020003946">
    <property type="protein sequence ID" value="CAK9162775.1"/>
    <property type="molecule type" value="Genomic_DNA"/>
</dbReference>
<dbReference type="PANTHER" id="PTHR48045:SF20">
    <property type="entry name" value="UDP-RHAMNOSE:RHAMNOSYLTRANSFERASE 1"/>
    <property type="match status" value="1"/>
</dbReference>
<keyword evidence="1" id="KW-1133">Transmembrane helix</keyword>
<feature type="transmembrane region" description="Helical" evidence="1">
    <location>
        <begin position="74"/>
        <end position="96"/>
    </location>
</feature>
<organism evidence="2 3">
    <name type="scientific">Ilex paraguariensis</name>
    <name type="common">yerba mate</name>
    <dbReference type="NCBI Taxonomy" id="185542"/>
    <lineage>
        <taxon>Eukaryota</taxon>
        <taxon>Viridiplantae</taxon>
        <taxon>Streptophyta</taxon>
        <taxon>Embryophyta</taxon>
        <taxon>Tracheophyta</taxon>
        <taxon>Spermatophyta</taxon>
        <taxon>Magnoliopsida</taxon>
        <taxon>eudicotyledons</taxon>
        <taxon>Gunneridae</taxon>
        <taxon>Pentapetalae</taxon>
        <taxon>asterids</taxon>
        <taxon>campanulids</taxon>
        <taxon>Aquifoliales</taxon>
        <taxon>Aquifoliaceae</taxon>
        <taxon>Ilex</taxon>
    </lineage>
</organism>
<reference evidence="2 3" key="1">
    <citation type="submission" date="2024-02" db="EMBL/GenBank/DDBJ databases">
        <authorList>
            <person name="Vignale AGUSTIN F."/>
            <person name="Sosa J E."/>
            <person name="Modenutti C."/>
        </authorList>
    </citation>
    <scope>NUCLEOTIDE SEQUENCE [LARGE SCALE GENOMIC DNA]</scope>
</reference>
<evidence type="ECO:0000313" key="3">
    <source>
        <dbReference type="Proteomes" id="UP001642360"/>
    </source>
</evidence>
<keyword evidence="1" id="KW-0472">Membrane</keyword>
<dbReference type="Gene3D" id="3.40.50.2000">
    <property type="entry name" value="Glycogen Phosphorylase B"/>
    <property type="match status" value="1"/>
</dbReference>
<evidence type="ECO:0000313" key="2">
    <source>
        <dbReference type="EMBL" id="CAK9162775.1"/>
    </source>
</evidence>
<proteinExistence type="predicted"/>
<name>A0ABC8T0S7_9AQUA</name>
<dbReference type="AlphaFoldDB" id="A0ABC8T0S7"/>